<evidence type="ECO:0000256" key="1">
    <source>
        <dbReference type="SAM" id="Phobius"/>
    </source>
</evidence>
<feature type="transmembrane region" description="Helical" evidence="1">
    <location>
        <begin position="41"/>
        <end position="60"/>
    </location>
</feature>
<keyword evidence="1" id="KW-0812">Transmembrane</keyword>
<keyword evidence="1" id="KW-1133">Transmembrane helix</keyword>
<name>A0A6J4PQ37_9ACTN</name>
<feature type="transmembrane region" description="Helical" evidence="1">
    <location>
        <begin position="310"/>
        <end position="328"/>
    </location>
</feature>
<evidence type="ECO:0000313" key="2">
    <source>
        <dbReference type="EMBL" id="CAA9418819.1"/>
    </source>
</evidence>
<feature type="transmembrane region" description="Helical" evidence="1">
    <location>
        <begin position="141"/>
        <end position="162"/>
    </location>
</feature>
<proteinExistence type="predicted"/>
<reference evidence="2" key="1">
    <citation type="submission" date="2020-02" db="EMBL/GenBank/DDBJ databases">
        <authorList>
            <person name="Meier V. D."/>
        </authorList>
    </citation>
    <scope>NUCLEOTIDE SEQUENCE</scope>
    <source>
        <strain evidence="2">AVDCRST_MAG82</strain>
    </source>
</reference>
<dbReference type="EMBL" id="CADCVA010000181">
    <property type="protein sequence ID" value="CAA9418819.1"/>
    <property type="molecule type" value="Genomic_DNA"/>
</dbReference>
<feature type="transmembrane region" description="Helical" evidence="1">
    <location>
        <begin position="67"/>
        <end position="93"/>
    </location>
</feature>
<feature type="transmembrane region" description="Helical" evidence="1">
    <location>
        <begin position="246"/>
        <end position="265"/>
    </location>
</feature>
<protein>
    <submittedName>
        <fullName evidence="2">Uncharacterized protein</fullName>
    </submittedName>
</protein>
<keyword evidence="1" id="KW-0472">Membrane</keyword>
<accession>A0A6J4PQ37</accession>
<feature type="transmembrane region" description="Helical" evidence="1">
    <location>
        <begin position="9"/>
        <end position="29"/>
    </location>
</feature>
<organism evidence="2">
    <name type="scientific">uncultured Rubrobacteraceae bacterium</name>
    <dbReference type="NCBI Taxonomy" id="349277"/>
    <lineage>
        <taxon>Bacteria</taxon>
        <taxon>Bacillati</taxon>
        <taxon>Actinomycetota</taxon>
        <taxon>Rubrobacteria</taxon>
        <taxon>Rubrobacterales</taxon>
        <taxon>Rubrobacteraceae</taxon>
        <taxon>environmental samples</taxon>
    </lineage>
</organism>
<feature type="transmembrane region" description="Helical" evidence="1">
    <location>
        <begin position="182"/>
        <end position="208"/>
    </location>
</feature>
<feature type="transmembrane region" description="Helical" evidence="1">
    <location>
        <begin position="220"/>
        <end position="240"/>
    </location>
</feature>
<dbReference type="AlphaFoldDB" id="A0A6J4PQ37"/>
<feature type="transmembrane region" description="Helical" evidence="1">
    <location>
        <begin position="277"/>
        <end position="298"/>
    </location>
</feature>
<sequence>MSTRAATGVAWSLWALSVATTMLGVLLMFPNGSFDDLLDESLGIDAVLALAFPTVGAIIASRRPGNAVGWIFCAVGLCAGAEIFTVQYGVYALVTDPGSLPAGVIATWIGTWIWLPSVILAITFLLLLFPHGRLLSPRWRPVAWIAAAVTIASAGLLALTPWDLLGPGVPAQNPFGMEVLRSVGVAIAIPIIVIGISTMVLSVVSLVLRFRRSRGEERQQLKWFVYAGVLSVGTFLLPTFDAATLLQLVSMPLLPVAAGVAILRHRLYDIDRLINRTLVYGSLTVLLAAAYAGSVVGLQATLRVLTGQESTLAVVASTLVIAALFNPLRRRVQGFVDRRFYRRKYDATKTLAAFSARLREETDLASLSNELVGVVSTTMQPEHVSLWLRPEAAQKGELLD</sequence>
<feature type="transmembrane region" description="Helical" evidence="1">
    <location>
        <begin position="105"/>
        <end position="129"/>
    </location>
</feature>
<gene>
    <name evidence="2" type="ORF">AVDCRST_MAG82-1288</name>
</gene>